<feature type="domain" description="FAD-binding" evidence="3">
    <location>
        <begin position="4"/>
        <end position="339"/>
    </location>
</feature>
<dbReference type="GO" id="GO:0004497">
    <property type="term" value="F:monooxygenase activity"/>
    <property type="evidence" value="ECO:0007669"/>
    <property type="project" value="UniProtKB-KW"/>
</dbReference>
<keyword evidence="4" id="KW-0503">Monooxygenase</keyword>
<dbReference type="GO" id="GO:0071949">
    <property type="term" value="F:FAD binding"/>
    <property type="evidence" value="ECO:0007669"/>
    <property type="project" value="InterPro"/>
</dbReference>
<dbReference type="Pfam" id="PF01494">
    <property type="entry name" value="FAD_binding_3"/>
    <property type="match status" value="1"/>
</dbReference>
<sequence>MTQHVIIAGGGPAGLLTALGLAQAGTRVTVVEALDKLNDSPRALVYHHPVLPYLERLGLLEDCVKAGFTRQGFAWRIHSSEEMIYWSMDCLDDSTPHPYALHLHQGLLSDIAAKHLERLPNAHIERSTRCVGCVEHSGGVTVEVDGPNGKGAIEGDYLVAADGAASSIRKDILGLNFFGITWPMRYIATNTRIDLSSLNFPDTTMQLDDKHGAVLCRIDESQLWRVTFMEDPDLPEEEIPERIAAMFVNHLPDIPYELDDYAPYRMHQRVADRMRVGRVLLVGDSAHVTNPTGGLGLTGGMFDAFALTEALNRVLHDGADENLLEYYETDRRRIFTELVSPRASDNLRRLYYSQPGQQKDDCIEWFRKVSKDKDLMRQEFQFTEKMETKF</sequence>
<evidence type="ECO:0000256" key="1">
    <source>
        <dbReference type="ARBA" id="ARBA00023002"/>
    </source>
</evidence>
<dbReference type="PRINTS" id="PR00420">
    <property type="entry name" value="RNGMNOXGNASE"/>
</dbReference>
<keyword evidence="5" id="KW-1185">Reference proteome</keyword>
<protein>
    <submittedName>
        <fullName evidence="4">Para-nitrophenol 4-monooxygenase</fullName>
    </submittedName>
</protein>
<dbReference type="InterPro" id="IPR050631">
    <property type="entry name" value="PheA/TfdB_FAD_monoxygenase"/>
</dbReference>
<proteinExistence type="predicted"/>
<dbReference type="RefSeq" id="WP_101517412.1">
    <property type="nucleotide sequence ID" value="NZ_PKUS01000003.1"/>
</dbReference>
<evidence type="ECO:0000259" key="3">
    <source>
        <dbReference type="Pfam" id="PF01494"/>
    </source>
</evidence>
<dbReference type="InterPro" id="IPR002938">
    <property type="entry name" value="FAD-bd"/>
</dbReference>
<name>A0A2N5X5W7_9GAMM</name>
<accession>A0A2N5X5W7</accession>
<evidence type="ECO:0000313" key="4">
    <source>
        <dbReference type="EMBL" id="PLW69872.1"/>
    </source>
</evidence>
<organism evidence="4 5">
    <name type="scientific">Pseudohalioglobus lutimaris</name>
    <dbReference type="NCBI Taxonomy" id="1737061"/>
    <lineage>
        <taxon>Bacteria</taxon>
        <taxon>Pseudomonadati</taxon>
        <taxon>Pseudomonadota</taxon>
        <taxon>Gammaproteobacteria</taxon>
        <taxon>Cellvibrionales</taxon>
        <taxon>Halieaceae</taxon>
        <taxon>Pseudohalioglobus</taxon>
    </lineage>
</organism>
<dbReference type="AlphaFoldDB" id="A0A2N5X5W7"/>
<dbReference type="Proteomes" id="UP000235005">
    <property type="component" value="Unassembled WGS sequence"/>
</dbReference>
<keyword evidence="1" id="KW-0560">Oxidoreductase</keyword>
<reference evidence="4 5" key="1">
    <citation type="submission" date="2018-01" db="EMBL/GenBank/DDBJ databases">
        <title>The draft genome sequence of Halioglobus lutimaris HF004.</title>
        <authorList>
            <person name="Du Z.-J."/>
            <person name="Shi M.-J."/>
        </authorList>
    </citation>
    <scope>NUCLEOTIDE SEQUENCE [LARGE SCALE GENOMIC DNA]</scope>
    <source>
        <strain evidence="4 5">HF004</strain>
    </source>
</reference>
<dbReference type="OrthoDB" id="8672648at2"/>
<evidence type="ECO:0000256" key="2">
    <source>
        <dbReference type="ARBA" id="ARBA00023027"/>
    </source>
</evidence>
<comment type="caution">
    <text evidence="4">The sequence shown here is derived from an EMBL/GenBank/DDBJ whole genome shotgun (WGS) entry which is preliminary data.</text>
</comment>
<dbReference type="InterPro" id="IPR036188">
    <property type="entry name" value="FAD/NAD-bd_sf"/>
</dbReference>
<evidence type="ECO:0000313" key="5">
    <source>
        <dbReference type="Proteomes" id="UP000235005"/>
    </source>
</evidence>
<keyword evidence="2" id="KW-0520">NAD</keyword>
<gene>
    <name evidence="4" type="ORF">C0039_04885</name>
</gene>
<dbReference type="Gene3D" id="3.30.9.10">
    <property type="entry name" value="D-Amino Acid Oxidase, subunit A, domain 2"/>
    <property type="match status" value="1"/>
</dbReference>
<dbReference type="PANTHER" id="PTHR43476:SF4">
    <property type="entry name" value="BLR0106 PROTEIN"/>
    <property type="match status" value="1"/>
</dbReference>
<dbReference type="EMBL" id="PKUS01000003">
    <property type="protein sequence ID" value="PLW69872.1"/>
    <property type="molecule type" value="Genomic_DNA"/>
</dbReference>
<dbReference type="SUPFAM" id="SSF51905">
    <property type="entry name" value="FAD/NAD(P)-binding domain"/>
    <property type="match status" value="1"/>
</dbReference>
<dbReference type="Gene3D" id="3.50.50.60">
    <property type="entry name" value="FAD/NAD(P)-binding domain"/>
    <property type="match status" value="1"/>
</dbReference>
<dbReference type="PANTHER" id="PTHR43476">
    <property type="entry name" value="3-(3-HYDROXY-PHENYL)PROPIONATE/3-HYDROXYCINNAMIC ACID HYDROXYLASE"/>
    <property type="match status" value="1"/>
</dbReference>